<feature type="coiled-coil region" evidence="10">
    <location>
        <begin position="64"/>
        <end position="91"/>
    </location>
</feature>
<evidence type="ECO:0000256" key="4">
    <source>
        <dbReference type="ARBA" id="ARBA00022618"/>
    </source>
</evidence>
<evidence type="ECO:0000313" key="12">
    <source>
        <dbReference type="Proteomes" id="UP000830167"/>
    </source>
</evidence>
<keyword evidence="5" id="KW-0717">Septation</keyword>
<comment type="subunit">
    <text evidence="8">Homodimer. Interacts with FtsZ.</text>
</comment>
<comment type="subcellular location">
    <subcellularLocation>
        <location evidence="1">Cytoplasm</location>
    </subcellularLocation>
</comment>
<dbReference type="RefSeq" id="WP_347439366.1">
    <property type="nucleotide sequence ID" value="NZ_CP089291.1"/>
</dbReference>
<dbReference type="Proteomes" id="UP000830167">
    <property type="component" value="Chromosome"/>
</dbReference>
<keyword evidence="6" id="KW-0131">Cell cycle</keyword>
<dbReference type="Gene3D" id="6.10.250.790">
    <property type="match status" value="1"/>
</dbReference>
<evidence type="ECO:0000256" key="9">
    <source>
        <dbReference type="ARBA" id="ARBA00033158"/>
    </source>
</evidence>
<evidence type="ECO:0000256" key="1">
    <source>
        <dbReference type="ARBA" id="ARBA00004496"/>
    </source>
</evidence>
<comment type="function">
    <text evidence="7">Activator of cell division through the inhibition of FtsZ GTPase activity, therefore promoting FtsZ assembly into bundles of protofilaments necessary for the formation of the division Z ring. It is recruited early at mid-cell but it is not essential for cell division.</text>
</comment>
<gene>
    <name evidence="11" type="primary">zapA</name>
    <name evidence="11" type="ORF">LSG31_11330</name>
</gene>
<name>A0ABY4CQC4_9BACL</name>
<sequence>MSQQDLNRIHVDIFGHQYSLRGQASSAHMRLVAALVDEKMKEIAQVNSRFDLGKVAVLSAVNIADEYIRLLEEYKDLLNALQQDIDKTKTKT</sequence>
<evidence type="ECO:0000256" key="8">
    <source>
        <dbReference type="ARBA" id="ARBA00026068"/>
    </source>
</evidence>
<dbReference type="InterPro" id="IPR036192">
    <property type="entry name" value="Cell_div_ZapA-like_sf"/>
</dbReference>
<evidence type="ECO:0000256" key="3">
    <source>
        <dbReference type="ARBA" id="ARBA00022490"/>
    </source>
</evidence>
<evidence type="ECO:0000256" key="5">
    <source>
        <dbReference type="ARBA" id="ARBA00023210"/>
    </source>
</evidence>
<evidence type="ECO:0000256" key="2">
    <source>
        <dbReference type="ARBA" id="ARBA00015195"/>
    </source>
</evidence>
<keyword evidence="10" id="KW-0175">Coiled coil</keyword>
<accession>A0ABY4CQC4</accession>
<dbReference type="SUPFAM" id="SSF102829">
    <property type="entry name" value="Cell division protein ZapA-like"/>
    <property type="match status" value="1"/>
</dbReference>
<evidence type="ECO:0000256" key="7">
    <source>
        <dbReference type="ARBA" id="ARBA00024910"/>
    </source>
</evidence>
<dbReference type="InterPro" id="IPR007838">
    <property type="entry name" value="Cell_div_ZapA-like"/>
</dbReference>
<dbReference type="GO" id="GO:0051301">
    <property type="term" value="P:cell division"/>
    <property type="evidence" value="ECO:0007669"/>
    <property type="project" value="UniProtKB-KW"/>
</dbReference>
<keyword evidence="3" id="KW-0963">Cytoplasm</keyword>
<proteinExistence type="predicted"/>
<dbReference type="Pfam" id="PF05164">
    <property type="entry name" value="ZapA"/>
    <property type="match status" value="1"/>
</dbReference>
<protein>
    <recommendedName>
        <fullName evidence="2">Cell division protein ZapA</fullName>
    </recommendedName>
    <alternativeName>
        <fullName evidence="9">Z ring-associated protein ZapA</fullName>
    </alternativeName>
</protein>
<reference evidence="11" key="1">
    <citation type="submission" date="2021-12" db="EMBL/GenBank/DDBJ databases">
        <title>Alicyclobacillaceae gen. nov., sp. nov., isolated from chalcocite enrichment system.</title>
        <authorList>
            <person name="Jiang Z."/>
        </authorList>
    </citation>
    <scope>NUCLEOTIDE SEQUENCE</scope>
    <source>
        <strain evidence="11">MYW30-H2</strain>
    </source>
</reference>
<organism evidence="11 12">
    <name type="scientific">Fodinisporobacter ferrooxydans</name>
    <dbReference type="NCBI Taxonomy" id="2901836"/>
    <lineage>
        <taxon>Bacteria</taxon>
        <taxon>Bacillati</taxon>
        <taxon>Bacillota</taxon>
        <taxon>Bacilli</taxon>
        <taxon>Bacillales</taxon>
        <taxon>Alicyclobacillaceae</taxon>
        <taxon>Fodinisporobacter</taxon>
    </lineage>
</organism>
<evidence type="ECO:0000256" key="6">
    <source>
        <dbReference type="ARBA" id="ARBA00023306"/>
    </source>
</evidence>
<dbReference type="PANTHER" id="PTHR34981">
    <property type="entry name" value="CELL DIVISION PROTEIN ZAPA"/>
    <property type="match status" value="1"/>
</dbReference>
<keyword evidence="12" id="KW-1185">Reference proteome</keyword>
<evidence type="ECO:0000313" key="11">
    <source>
        <dbReference type="EMBL" id="UOF92696.1"/>
    </source>
</evidence>
<keyword evidence="4 11" id="KW-0132">Cell division</keyword>
<dbReference type="PANTHER" id="PTHR34981:SF1">
    <property type="entry name" value="CELL DIVISION PROTEIN ZAPA"/>
    <property type="match status" value="1"/>
</dbReference>
<dbReference type="EMBL" id="CP089291">
    <property type="protein sequence ID" value="UOF92696.1"/>
    <property type="molecule type" value="Genomic_DNA"/>
</dbReference>
<dbReference type="InterPro" id="IPR053712">
    <property type="entry name" value="Bac_CellDiv_Activator"/>
</dbReference>
<evidence type="ECO:0000256" key="10">
    <source>
        <dbReference type="SAM" id="Coils"/>
    </source>
</evidence>
<dbReference type="NCBIfam" id="NF010724">
    <property type="entry name" value="PRK14126.1"/>
    <property type="match status" value="1"/>
</dbReference>